<dbReference type="EMBL" id="MNCJ02000329">
    <property type="protein sequence ID" value="KAF5767763.1"/>
    <property type="molecule type" value="Genomic_DNA"/>
</dbReference>
<dbReference type="AlphaFoldDB" id="A0A251SFD3"/>
<evidence type="ECO:0000313" key="4">
    <source>
        <dbReference type="Proteomes" id="UP000215914"/>
    </source>
</evidence>
<reference evidence="2" key="3">
    <citation type="submission" date="2020-06" db="EMBL/GenBank/DDBJ databases">
        <title>Helianthus annuus Genome sequencing and assembly Release 2.</title>
        <authorList>
            <person name="Gouzy J."/>
            <person name="Langlade N."/>
            <person name="Munos S."/>
        </authorList>
    </citation>
    <scope>NUCLEOTIDE SEQUENCE</scope>
    <source>
        <tissue evidence="2">Leaves</tissue>
    </source>
</reference>
<keyword evidence="1" id="KW-1133">Transmembrane helix</keyword>
<feature type="transmembrane region" description="Helical" evidence="1">
    <location>
        <begin position="15"/>
        <end position="40"/>
    </location>
</feature>
<evidence type="ECO:0000256" key="1">
    <source>
        <dbReference type="SAM" id="Phobius"/>
    </source>
</evidence>
<dbReference type="Proteomes" id="UP000215914">
    <property type="component" value="Chromosome 14"/>
</dbReference>
<reference evidence="2 4" key="1">
    <citation type="journal article" date="2017" name="Nature">
        <title>The sunflower genome provides insights into oil metabolism, flowering and Asterid evolution.</title>
        <authorList>
            <person name="Badouin H."/>
            <person name="Gouzy J."/>
            <person name="Grassa C.J."/>
            <person name="Murat F."/>
            <person name="Staton S.E."/>
            <person name="Cottret L."/>
            <person name="Lelandais-Briere C."/>
            <person name="Owens G.L."/>
            <person name="Carrere S."/>
            <person name="Mayjonade B."/>
            <person name="Legrand L."/>
            <person name="Gill N."/>
            <person name="Kane N.C."/>
            <person name="Bowers J.E."/>
            <person name="Hubner S."/>
            <person name="Bellec A."/>
            <person name="Berard A."/>
            <person name="Berges H."/>
            <person name="Blanchet N."/>
            <person name="Boniface M.C."/>
            <person name="Brunel D."/>
            <person name="Catrice O."/>
            <person name="Chaidir N."/>
            <person name="Claudel C."/>
            <person name="Donnadieu C."/>
            <person name="Faraut T."/>
            <person name="Fievet G."/>
            <person name="Helmstetter N."/>
            <person name="King M."/>
            <person name="Knapp S.J."/>
            <person name="Lai Z."/>
            <person name="Le Paslier M.C."/>
            <person name="Lippi Y."/>
            <person name="Lorenzon L."/>
            <person name="Mandel J.R."/>
            <person name="Marage G."/>
            <person name="Marchand G."/>
            <person name="Marquand E."/>
            <person name="Bret-Mestries E."/>
            <person name="Morien E."/>
            <person name="Nambeesan S."/>
            <person name="Nguyen T."/>
            <person name="Pegot-Espagnet P."/>
            <person name="Pouilly N."/>
            <person name="Raftis F."/>
            <person name="Sallet E."/>
            <person name="Schiex T."/>
            <person name="Thomas J."/>
            <person name="Vandecasteele C."/>
            <person name="Vares D."/>
            <person name="Vear F."/>
            <person name="Vautrin S."/>
            <person name="Crespi M."/>
            <person name="Mangin B."/>
            <person name="Burke J.M."/>
            <person name="Salse J."/>
            <person name="Munos S."/>
            <person name="Vincourt P."/>
            <person name="Rieseberg L.H."/>
            <person name="Langlade N.B."/>
        </authorList>
    </citation>
    <scope>NUCLEOTIDE SEQUENCE [LARGE SCALE GENOMIC DNA]</scope>
    <source>
        <strain evidence="4">cv. SF193</strain>
        <tissue evidence="2">Leaves</tissue>
    </source>
</reference>
<sequence length="65" mass="7661">MKTIVDDLGLKLCCLLVFTLFQFYSDFLLMAFNVDFAIVCKKNKKRKRLSNFCLVDHASDKKYLF</sequence>
<dbReference type="InParanoid" id="A0A251SFD3"/>
<dbReference type="EMBL" id="CM007903">
    <property type="protein sequence ID" value="OTF97261.1"/>
    <property type="molecule type" value="Genomic_DNA"/>
</dbReference>
<accession>A0A251SFD3</accession>
<protein>
    <submittedName>
        <fullName evidence="3">Uncharacterized protein</fullName>
    </submittedName>
</protein>
<reference evidence="3" key="2">
    <citation type="submission" date="2017-02" db="EMBL/GenBank/DDBJ databases">
        <title>Sunflower complete genome.</title>
        <authorList>
            <person name="Langlade N."/>
            <person name="Munos S."/>
        </authorList>
    </citation>
    <scope>NUCLEOTIDE SEQUENCE [LARGE SCALE GENOMIC DNA]</scope>
    <source>
        <tissue evidence="3">Leaves</tissue>
    </source>
</reference>
<organism evidence="3 4">
    <name type="scientific">Helianthus annuus</name>
    <name type="common">Common sunflower</name>
    <dbReference type="NCBI Taxonomy" id="4232"/>
    <lineage>
        <taxon>Eukaryota</taxon>
        <taxon>Viridiplantae</taxon>
        <taxon>Streptophyta</taxon>
        <taxon>Embryophyta</taxon>
        <taxon>Tracheophyta</taxon>
        <taxon>Spermatophyta</taxon>
        <taxon>Magnoliopsida</taxon>
        <taxon>eudicotyledons</taxon>
        <taxon>Gunneridae</taxon>
        <taxon>Pentapetalae</taxon>
        <taxon>asterids</taxon>
        <taxon>campanulids</taxon>
        <taxon>Asterales</taxon>
        <taxon>Asteraceae</taxon>
        <taxon>Asteroideae</taxon>
        <taxon>Heliantheae alliance</taxon>
        <taxon>Heliantheae</taxon>
        <taxon>Helianthus</taxon>
    </lineage>
</organism>
<keyword evidence="1" id="KW-0472">Membrane</keyword>
<evidence type="ECO:0000313" key="2">
    <source>
        <dbReference type="EMBL" id="KAF5767763.1"/>
    </source>
</evidence>
<proteinExistence type="predicted"/>
<gene>
    <name evidence="3" type="ORF">HannXRQ_Chr14g0432691</name>
    <name evidence="2" type="ORF">HanXRQr2_Chr14g0628531</name>
</gene>
<evidence type="ECO:0000313" key="3">
    <source>
        <dbReference type="EMBL" id="OTF97261.1"/>
    </source>
</evidence>
<dbReference type="Gramene" id="mRNA:HanXRQr2_Chr14g0628531">
    <property type="protein sequence ID" value="CDS:HanXRQr2_Chr14g0628531.1"/>
    <property type="gene ID" value="HanXRQr2_Chr14g0628531"/>
</dbReference>
<keyword evidence="4" id="KW-1185">Reference proteome</keyword>
<name>A0A251SFD3_HELAN</name>
<keyword evidence="1" id="KW-0812">Transmembrane</keyword>